<dbReference type="AlphaFoldDB" id="A0A927EAW3"/>
<dbReference type="EMBL" id="JACXWY010000009">
    <property type="protein sequence ID" value="MBD3847117.1"/>
    <property type="molecule type" value="Genomic_DNA"/>
</dbReference>
<gene>
    <name evidence="1" type="ORF">IED13_15515</name>
</gene>
<name>A0A927EAW3_9HYPH</name>
<accession>A0A927EAW3</accession>
<evidence type="ECO:0000313" key="1">
    <source>
        <dbReference type="EMBL" id="MBD3847117.1"/>
    </source>
</evidence>
<dbReference type="RefSeq" id="WP_191124698.1">
    <property type="nucleotide sequence ID" value="NZ_JACXWY010000009.1"/>
</dbReference>
<evidence type="ECO:0000313" key="2">
    <source>
        <dbReference type="Proteomes" id="UP000619295"/>
    </source>
</evidence>
<keyword evidence="2" id="KW-1185">Reference proteome</keyword>
<organism evidence="1 2">
    <name type="scientific">Bosea spartocytisi</name>
    <dbReference type="NCBI Taxonomy" id="2773451"/>
    <lineage>
        <taxon>Bacteria</taxon>
        <taxon>Pseudomonadati</taxon>
        <taxon>Pseudomonadota</taxon>
        <taxon>Alphaproteobacteria</taxon>
        <taxon>Hyphomicrobiales</taxon>
        <taxon>Boseaceae</taxon>
        <taxon>Bosea</taxon>
    </lineage>
</organism>
<sequence length="758" mass="80817">MSRLPNIVRLAGPERGLDGRSVLSKARAPLITDGRIGDFWIDTVSKKLFGPKTAAGWPDNGLIRGAAGWYPLERIASDGVRRVTEVYDWAGGEGTKPAIGYKTAAGALTETIGDAADIRGAPGPEFLIDAMGDGGDDVSYATQFAGAEVSGDNEKRPLTHLFGPGSKLDVRSTAAAATTVVPASIGTVVVWDLGGRFFRRTDADPGPVTKFRSADRFLSDGETDLANGGWWAISPDMREPLDESVTDAKVASPADPAALIDGNKLRYQDGIDPFPLPLVTRDRRWMWITDTDQITGNGTSNDQAGVERAIEKACLNGRKLLIPDDIVIRLTEPVENHGNLSLKIAGSGVEVVENNNYATNGINTRGKGSWFFFDHEGVGFDFEGRSNGVNLVGNAHIGIFGIGTMRDQPTPESNWEPGDFDFDFRFTQCTADIDDLTLWNPTMGLQWRRARSGQLNIGLIRGQPLNVGIDIVNAYDVIRIKDIHFWPFWSLSDPVREYTRDNAHALISNRSDGMMVDNLFSIRYKRSLLIGNYAGDGPDNPAGTTYHASFGNIYADLGESALIVAEAANGVSAHFDRIICEQAPEVTAFAAGVAVLGPNARLHIGTLVSNNTQASAVSVSGVASRVNISRFQPGNFNLSETGFPAIACQASGAVVRLSEVSDNGSGDGAPLTYEDAGGKITGHKTTGVATVLNGQNGATVIHGLGVTPRGVHFSLLGAGAQAVGTVLPRIASLDQNSFTLDLGITVGADRSFSWEAFI</sequence>
<reference evidence="1" key="1">
    <citation type="submission" date="2020-09" db="EMBL/GenBank/DDBJ databases">
        <title>Bosea spartocytisi sp. nov. a root nodule endophyte of Spartocytisus supranubius in the high mountain ecosystem fo the Teide National Park (Canary Islands, Spain).</title>
        <authorList>
            <person name="Pulido-Suarez L."/>
            <person name="Peix A."/>
            <person name="Igual J.M."/>
            <person name="Socas-Perez N."/>
            <person name="Velazquez E."/>
            <person name="Flores-Felix J.D."/>
            <person name="Leon-Barrios M."/>
        </authorList>
    </citation>
    <scope>NUCLEOTIDE SEQUENCE</scope>
    <source>
        <strain evidence="1">SSUT16</strain>
    </source>
</reference>
<proteinExistence type="predicted"/>
<comment type="caution">
    <text evidence="1">The sequence shown here is derived from an EMBL/GenBank/DDBJ whole genome shotgun (WGS) entry which is preliminary data.</text>
</comment>
<dbReference type="Proteomes" id="UP000619295">
    <property type="component" value="Unassembled WGS sequence"/>
</dbReference>
<protein>
    <submittedName>
        <fullName evidence="1">Uncharacterized protein</fullName>
    </submittedName>
</protein>